<dbReference type="InterPro" id="IPR027417">
    <property type="entry name" value="P-loop_NTPase"/>
</dbReference>
<dbReference type="GO" id="GO:0016301">
    <property type="term" value="F:kinase activity"/>
    <property type="evidence" value="ECO:0007669"/>
    <property type="project" value="UniProtKB-KW"/>
</dbReference>
<organism evidence="1 2">
    <name type="scientific">Serratia phage PS2</name>
    <dbReference type="NCBI Taxonomy" id="1481112"/>
    <lineage>
        <taxon>Viruses</taxon>
        <taxon>Duplodnaviria</taxon>
        <taxon>Heunggongvirae</taxon>
        <taxon>Uroviricota</taxon>
        <taxon>Caudoviricetes</taxon>
        <taxon>Muldoonvirus</taxon>
        <taxon>Muldoonvirus PS2</taxon>
    </lineage>
</organism>
<protein>
    <submittedName>
        <fullName evidence="1">DNMP kinase</fullName>
    </submittedName>
</protein>
<proteinExistence type="predicted"/>
<evidence type="ECO:0000313" key="2">
    <source>
        <dbReference type="Proteomes" id="UP000024445"/>
    </source>
</evidence>
<reference evidence="1 2" key="1">
    <citation type="submission" date="2014-01" db="EMBL/GenBank/DDBJ databases">
        <authorList>
            <person name="Zhang G."/>
            <person name="Jin J."/>
            <person name="Li Z.J."/>
            <person name="Wang S.W."/>
            <person name="Chen S.J."/>
            <person name="Wang S.M."/>
            <person name="Wang X.T."/>
            <person name="Li Y.H."/>
            <person name="Wang J."/>
            <person name="Yang C.K."/>
            <person name="Wang L."/>
        </authorList>
    </citation>
    <scope>NUCLEOTIDE SEQUENCE [LARGE SCALE GENOMIC DNA]</scope>
</reference>
<dbReference type="Gene3D" id="1.10.238.70">
    <property type="match status" value="1"/>
</dbReference>
<dbReference type="InterPro" id="IPR048444">
    <property type="entry name" value="DNMK"/>
</dbReference>
<dbReference type="EMBL" id="KJ025957">
    <property type="protein sequence ID" value="AHY25402.1"/>
    <property type="molecule type" value="Genomic_DNA"/>
</dbReference>
<keyword evidence="1" id="KW-0808">Transferase</keyword>
<dbReference type="Proteomes" id="UP000024445">
    <property type="component" value="Segment"/>
</dbReference>
<sequence>MKLYAIAGRKRSGKDTVADFIKNHHDEQRSIGDPFGIKYQLGDPLKRCLGRAFERSTKPNIQELGITLADVLGETSFDRDAALPISNSDARALLISAAVIAIEDYGLKSWETQVANLVDQVIQINNIRAWSIRRFMQTLGTDICVHLDKMVWVRAFAGQYVEAIEKGCQCFIVPDCRQEHETSVLRSLGATFIHVVKPGNEQNSDDHITEAGIPFHPHEDILITNEGSLEDLYEKLISTLGLEND</sequence>
<dbReference type="Gene3D" id="3.40.50.300">
    <property type="entry name" value="P-loop containing nucleotide triphosphate hydrolases"/>
    <property type="match status" value="1"/>
</dbReference>
<dbReference type="GeneID" id="19485039"/>
<dbReference type="Pfam" id="PF21448">
    <property type="entry name" value="DNMK"/>
    <property type="match status" value="1"/>
</dbReference>
<accession>A0A023W6M5</accession>
<gene>
    <name evidence="1" type="ORF">PS2_156</name>
</gene>
<keyword evidence="1" id="KW-0418">Kinase</keyword>
<dbReference type="SUPFAM" id="SSF52540">
    <property type="entry name" value="P-loop containing nucleoside triphosphate hydrolases"/>
    <property type="match status" value="1"/>
</dbReference>
<dbReference type="KEGG" id="vg:19485039"/>
<name>A0A023W6M5_9CAUD</name>
<dbReference type="OrthoDB" id="14006at10239"/>
<dbReference type="InterPro" id="IPR023191">
    <property type="entry name" value="DNMP_kinase_N"/>
</dbReference>
<evidence type="ECO:0000313" key="1">
    <source>
        <dbReference type="EMBL" id="AHY25402.1"/>
    </source>
</evidence>
<dbReference type="RefSeq" id="YP_009030203.1">
    <property type="nucleotide sequence ID" value="NC_024121.1"/>
</dbReference>
<keyword evidence="2" id="KW-1185">Reference proteome</keyword>